<keyword evidence="6" id="KW-1185">Reference proteome</keyword>
<feature type="DNA-binding region" description="H-T-H motif" evidence="3">
    <location>
        <begin position="41"/>
        <end position="60"/>
    </location>
</feature>
<evidence type="ECO:0000259" key="4">
    <source>
        <dbReference type="PROSITE" id="PS50977"/>
    </source>
</evidence>
<comment type="caution">
    <text evidence="5">The sequence shown here is derived from an EMBL/GenBank/DDBJ whole genome shotgun (WGS) entry which is preliminary data.</text>
</comment>
<dbReference type="InterPro" id="IPR036271">
    <property type="entry name" value="Tet_transcr_reg_TetR-rel_C_sf"/>
</dbReference>
<gene>
    <name evidence="5" type="ORF">ACFYKX_15180</name>
</gene>
<dbReference type="Pfam" id="PF00440">
    <property type="entry name" value="TetR_N"/>
    <property type="match status" value="1"/>
</dbReference>
<protein>
    <submittedName>
        <fullName evidence="5">TetR/AcrR family transcriptional regulator</fullName>
    </submittedName>
</protein>
<dbReference type="InterPro" id="IPR001647">
    <property type="entry name" value="HTH_TetR"/>
</dbReference>
<evidence type="ECO:0000256" key="2">
    <source>
        <dbReference type="ARBA" id="ARBA00023125"/>
    </source>
</evidence>
<proteinExistence type="predicted"/>
<dbReference type="PRINTS" id="PR00455">
    <property type="entry name" value="HTHTETR"/>
</dbReference>
<keyword evidence="1" id="KW-0678">Repressor</keyword>
<dbReference type="EMBL" id="JBIACK010000007">
    <property type="protein sequence ID" value="MFE8701943.1"/>
    <property type="molecule type" value="Genomic_DNA"/>
</dbReference>
<feature type="domain" description="HTH tetR-type" evidence="4">
    <location>
        <begin position="18"/>
        <end position="78"/>
    </location>
</feature>
<dbReference type="InterPro" id="IPR050624">
    <property type="entry name" value="HTH-type_Tx_Regulator"/>
</dbReference>
<name>A0ABW6KGE3_9BACI</name>
<dbReference type="SUPFAM" id="SSF48498">
    <property type="entry name" value="Tetracyclin repressor-like, C-terminal domain"/>
    <property type="match status" value="1"/>
</dbReference>
<dbReference type="Proteomes" id="UP001601059">
    <property type="component" value="Unassembled WGS sequence"/>
</dbReference>
<dbReference type="PROSITE" id="PS50977">
    <property type="entry name" value="HTH_TETR_2"/>
    <property type="match status" value="1"/>
</dbReference>
<evidence type="ECO:0000313" key="6">
    <source>
        <dbReference type="Proteomes" id="UP001601059"/>
    </source>
</evidence>
<reference evidence="5 6" key="1">
    <citation type="submission" date="2024-08" db="EMBL/GenBank/DDBJ databases">
        <title>Two novel Cytobacillus novel species.</title>
        <authorList>
            <person name="Liu G."/>
        </authorList>
    </citation>
    <scope>NUCLEOTIDE SEQUENCE [LARGE SCALE GENOMIC DNA]</scope>
    <source>
        <strain evidence="5 6">FJAT-54145</strain>
    </source>
</reference>
<dbReference type="PANTHER" id="PTHR43479:SF11">
    <property type="entry name" value="ACREF_ENVCD OPERON REPRESSOR-RELATED"/>
    <property type="match status" value="1"/>
</dbReference>
<dbReference type="InterPro" id="IPR009057">
    <property type="entry name" value="Homeodomain-like_sf"/>
</dbReference>
<keyword evidence="2 3" id="KW-0238">DNA-binding</keyword>
<dbReference type="SUPFAM" id="SSF46689">
    <property type="entry name" value="Homeodomain-like"/>
    <property type="match status" value="1"/>
</dbReference>
<organism evidence="5 6">
    <name type="scientific">Cytobacillus spartinae</name>
    <dbReference type="NCBI Taxonomy" id="3299023"/>
    <lineage>
        <taxon>Bacteria</taxon>
        <taxon>Bacillati</taxon>
        <taxon>Bacillota</taxon>
        <taxon>Bacilli</taxon>
        <taxon>Bacillales</taxon>
        <taxon>Bacillaceae</taxon>
        <taxon>Cytobacillus</taxon>
    </lineage>
</organism>
<dbReference type="PANTHER" id="PTHR43479">
    <property type="entry name" value="ACREF/ENVCD OPERON REPRESSOR-RELATED"/>
    <property type="match status" value="1"/>
</dbReference>
<dbReference type="Gene3D" id="1.10.10.60">
    <property type="entry name" value="Homeodomain-like"/>
    <property type="match status" value="1"/>
</dbReference>
<sequence>MSDKELIDELFNNADGLTEKQKQIIQAAIESFAEKGYASTSTSEIAKKAGVAEGTIFRHYKTKKDLLLSIAAPAMAKLIAPFVIKDLDKVLNQDFERFEDFLQAMIENRMKFLNKNLTLFRILIQEIPFQPELKAQFKEHIASKVVERFLKVITHYQEKGQIIDLPPYTVIRLVASSIFGYLIGRNLLFPELDWDDQVEIEKTVNFIMHGIAPKK</sequence>
<dbReference type="RefSeq" id="WP_389361906.1">
    <property type="nucleotide sequence ID" value="NZ_JBIACK010000007.1"/>
</dbReference>
<accession>A0ABW6KGE3</accession>
<evidence type="ECO:0000256" key="1">
    <source>
        <dbReference type="ARBA" id="ARBA00022491"/>
    </source>
</evidence>
<evidence type="ECO:0000313" key="5">
    <source>
        <dbReference type="EMBL" id="MFE8701943.1"/>
    </source>
</evidence>
<evidence type="ECO:0000256" key="3">
    <source>
        <dbReference type="PROSITE-ProRule" id="PRU00335"/>
    </source>
</evidence>
<dbReference type="Gene3D" id="1.10.357.10">
    <property type="entry name" value="Tetracycline Repressor, domain 2"/>
    <property type="match status" value="1"/>
</dbReference>